<evidence type="ECO:0000256" key="5">
    <source>
        <dbReference type="ARBA" id="ARBA00022806"/>
    </source>
</evidence>
<dbReference type="SUPFAM" id="SSF52540">
    <property type="entry name" value="P-loop containing nucleoside triphosphate hydrolases"/>
    <property type="match status" value="1"/>
</dbReference>
<proteinExistence type="predicted"/>
<dbReference type="EC" id="5.6.2.4" evidence="12"/>
<dbReference type="InterPro" id="IPR014017">
    <property type="entry name" value="DNA_helicase_UvrD-like_C"/>
</dbReference>
<dbReference type="PANTHER" id="PTHR11070">
    <property type="entry name" value="UVRD / RECB / PCRA DNA HELICASE FAMILY MEMBER"/>
    <property type="match status" value="1"/>
</dbReference>
<feature type="binding site" evidence="14">
    <location>
        <begin position="11"/>
        <end position="18"/>
    </location>
    <ligand>
        <name>ATP</name>
        <dbReference type="ChEBI" id="CHEBI:30616"/>
    </ligand>
</feature>
<dbReference type="Gene3D" id="3.40.50.300">
    <property type="entry name" value="P-loop containing nucleotide triphosphate hydrolases"/>
    <property type="match status" value="4"/>
</dbReference>
<dbReference type="GO" id="GO:0005829">
    <property type="term" value="C:cytosol"/>
    <property type="evidence" value="ECO:0007669"/>
    <property type="project" value="TreeGrafter"/>
</dbReference>
<keyword evidence="5 14" id="KW-0347">Helicase</keyword>
<gene>
    <name evidence="17" type="ORF">IAC51_08050</name>
</gene>
<dbReference type="PROSITE" id="PS51217">
    <property type="entry name" value="UVRD_HELICASE_CTER"/>
    <property type="match status" value="1"/>
</dbReference>
<comment type="catalytic activity">
    <reaction evidence="13">
        <text>ATP + H2O = ADP + phosphate + H(+)</text>
        <dbReference type="Rhea" id="RHEA:13065"/>
        <dbReference type="ChEBI" id="CHEBI:15377"/>
        <dbReference type="ChEBI" id="CHEBI:15378"/>
        <dbReference type="ChEBI" id="CHEBI:30616"/>
        <dbReference type="ChEBI" id="CHEBI:43474"/>
        <dbReference type="ChEBI" id="CHEBI:456216"/>
        <dbReference type="EC" id="5.6.2.4"/>
    </reaction>
</comment>
<dbReference type="AlphaFoldDB" id="A0A940DKF6"/>
<keyword evidence="10" id="KW-0413">Isomerase</keyword>
<dbReference type="EMBL" id="JADIMV010000137">
    <property type="protein sequence ID" value="MBO8440584.1"/>
    <property type="molecule type" value="Genomic_DNA"/>
</dbReference>
<dbReference type="Gene3D" id="3.90.320.10">
    <property type="match status" value="1"/>
</dbReference>
<keyword evidence="7 14" id="KW-0067">ATP-binding</keyword>
<reference evidence="17" key="1">
    <citation type="submission" date="2020-10" db="EMBL/GenBank/DDBJ databases">
        <authorList>
            <person name="Gilroy R."/>
        </authorList>
    </citation>
    <scope>NUCLEOTIDE SEQUENCE</scope>
    <source>
        <strain evidence="17">3924</strain>
    </source>
</reference>
<evidence type="ECO:0000256" key="10">
    <source>
        <dbReference type="ARBA" id="ARBA00023235"/>
    </source>
</evidence>
<dbReference type="Pfam" id="PF13361">
    <property type="entry name" value="UvrD_C"/>
    <property type="match status" value="1"/>
</dbReference>
<evidence type="ECO:0000256" key="4">
    <source>
        <dbReference type="ARBA" id="ARBA00022801"/>
    </source>
</evidence>
<dbReference type="InterPro" id="IPR011604">
    <property type="entry name" value="PDDEXK-like_dom_sf"/>
</dbReference>
<dbReference type="GO" id="GO:0005524">
    <property type="term" value="F:ATP binding"/>
    <property type="evidence" value="ECO:0007669"/>
    <property type="project" value="UniProtKB-UniRule"/>
</dbReference>
<dbReference type="InterPro" id="IPR027417">
    <property type="entry name" value="P-loop_NTPase"/>
</dbReference>
<dbReference type="PROSITE" id="PS51198">
    <property type="entry name" value="UVRD_HELICASE_ATP_BIND"/>
    <property type="match status" value="1"/>
</dbReference>
<evidence type="ECO:0000256" key="6">
    <source>
        <dbReference type="ARBA" id="ARBA00022839"/>
    </source>
</evidence>
<reference evidence="17" key="2">
    <citation type="journal article" date="2021" name="PeerJ">
        <title>Extensive microbial diversity within the chicken gut microbiome revealed by metagenomics and culture.</title>
        <authorList>
            <person name="Gilroy R."/>
            <person name="Ravi A."/>
            <person name="Getino M."/>
            <person name="Pursley I."/>
            <person name="Horton D.L."/>
            <person name="Alikhan N.F."/>
            <person name="Baker D."/>
            <person name="Gharbi K."/>
            <person name="Hall N."/>
            <person name="Watson M."/>
            <person name="Adriaenssens E.M."/>
            <person name="Foster-Nyarko E."/>
            <person name="Jarju S."/>
            <person name="Secka A."/>
            <person name="Antonio M."/>
            <person name="Oren A."/>
            <person name="Chaudhuri R.R."/>
            <person name="La Ragione R."/>
            <person name="Hildebrand F."/>
            <person name="Pallen M.J."/>
        </authorList>
    </citation>
    <scope>NUCLEOTIDE SEQUENCE</scope>
    <source>
        <strain evidence="17">3924</strain>
    </source>
</reference>
<evidence type="ECO:0000256" key="1">
    <source>
        <dbReference type="ARBA" id="ARBA00022722"/>
    </source>
</evidence>
<evidence type="ECO:0000259" key="15">
    <source>
        <dbReference type="PROSITE" id="PS51198"/>
    </source>
</evidence>
<evidence type="ECO:0000256" key="14">
    <source>
        <dbReference type="PROSITE-ProRule" id="PRU00560"/>
    </source>
</evidence>
<evidence type="ECO:0000313" key="18">
    <source>
        <dbReference type="Proteomes" id="UP000712007"/>
    </source>
</evidence>
<keyword evidence="3" id="KW-0227">DNA damage</keyword>
<keyword evidence="1" id="KW-0540">Nuclease</keyword>
<keyword evidence="9" id="KW-0234">DNA repair</keyword>
<evidence type="ECO:0000259" key="16">
    <source>
        <dbReference type="PROSITE" id="PS51217"/>
    </source>
</evidence>
<dbReference type="InterPro" id="IPR000212">
    <property type="entry name" value="DNA_helicase_UvrD/REP"/>
</dbReference>
<keyword evidence="4 14" id="KW-0378">Hydrolase</keyword>
<evidence type="ECO:0000256" key="8">
    <source>
        <dbReference type="ARBA" id="ARBA00023125"/>
    </source>
</evidence>
<evidence type="ECO:0000256" key="7">
    <source>
        <dbReference type="ARBA" id="ARBA00022840"/>
    </source>
</evidence>
<protein>
    <recommendedName>
        <fullName evidence="12">DNA 3'-5' helicase</fullName>
        <ecNumber evidence="12">5.6.2.4</ecNumber>
    </recommendedName>
</protein>
<dbReference type="GO" id="GO:0003677">
    <property type="term" value="F:DNA binding"/>
    <property type="evidence" value="ECO:0007669"/>
    <property type="project" value="UniProtKB-KW"/>
</dbReference>
<dbReference type="GO" id="GO:0043138">
    <property type="term" value="F:3'-5' DNA helicase activity"/>
    <property type="evidence" value="ECO:0007669"/>
    <property type="project" value="UniProtKB-EC"/>
</dbReference>
<evidence type="ECO:0000256" key="9">
    <source>
        <dbReference type="ARBA" id="ARBA00023204"/>
    </source>
</evidence>
<name>A0A940DKF6_9BACT</name>
<dbReference type="GO" id="GO:0000725">
    <property type="term" value="P:recombinational repair"/>
    <property type="evidence" value="ECO:0007669"/>
    <property type="project" value="TreeGrafter"/>
</dbReference>
<evidence type="ECO:0000256" key="13">
    <source>
        <dbReference type="ARBA" id="ARBA00048988"/>
    </source>
</evidence>
<dbReference type="PANTHER" id="PTHR11070:SF67">
    <property type="entry name" value="DNA 3'-5' HELICASE"/>
    <property type="match status" value="1"/>
</dbReference>
<feature type="domain" description="UvrD-like helicase C-terminal" evidence="16">
    <location>
        <begin position="465"/>
        <end position="755"/>
    </location>
</feature>
<accession>A0A940DKF6</accession>
<comment type="caution">
    <text evidence="17">The sequence shown here is derived from an EMBL/GenBank/DDBJ whole genome shotgun (WGS) entry which is preliminary data.</text>
</comment>
<evidence type="ECO:0000256" key="2">
    <source>
        <dbReference type="ARBA" id="ARBA00022741"/>
    </source>
</evidence>
<evidence type="ECO:0000256" key="11">
    <source>
        <dbReference type="ARBA" id="ARBA00034617"/>
    </source>
</evidence>
<dbReference type="Pfam" id="PF00580">
    <property type="entry name" value="UvrD-helicase"/>
    <property type="match status" value="1"/>
</dbReference>
<evidence type="ECO:0000256" key="12">
    <source>
        <dbReference type="ARBA" id="ARBA00034808"/>
    </source>
</evidence>
<keyword evidence="2 14" id="KW-0547">Nucleotide-binding</keyword>
<evidence type="ECO:0000256" key="3">
    <source>
        <dbReference type="ARBA" id="ARBA00022763"/>
    </source>
</evidence>
<comment type="catalytic activity">
    <reaction evidence="11">
        <text>Couples ATP hydrolysis with the unwinding of duplex DNA by translocating in the 3'-5' direction.</text>
        <dbReference type="EC" id="5.6.2.4"/>
    </reaction>
</comment>
<feature type="domain" description="UvrD-like helicase ATP-binding" evidence="15">
    <location>
        <begin position="1"/>
        <end position="471"/>
    </location>
</feature>
<sequence>MSEKYLSVYKASAGAGKTYNLVYRYVRLLFETEEAGTAHSRILAVTFTNKSTAEMKERVVRALYEMSEGRHEKYINDIMRDVPGRYASAEAVAKRARRLLMQLLFNYSVFNIKTIDAFFQQVIRVFAREMNMYGSFKVELDTDAMLDASVDDILVNLKAPSKMLDWLTEFAEARVDEGHSYKIKDVIVGLASQIFSDEYIKNAARLNDVLAEPDAMKEYRKSLTAIVTEYEGRVKALCDSIMEEMRGLALTAGDFKGGSRSFAAYFDYAYMKGKDFAPSNTFVKAIEERSADAFCQKKSPRAADIEAFVGRCGEKMEELNALLSADCQRDYRTAQVLVKNLYVIGILNDIQNRILERSQETNSFLLTSTSDFIRQIIAGSDTPFIYEKMGVSLDHYMIDEFQDTSKLQWANFLPLIKESVDSGHWNMIVGDVKQSIYRWRDGDWSILQNDVKREFGESVEEIPLSTNYRSSRSVIECNNSIFPKITESALEDIAAVTYENMDESAKEARKERFRSIYADVKQKGSRNREGYVEIGFVRGDEPENEAMERTCEAIGDLTQRCGYGYGDITILVRKNAEAAVIAEYLQGNGIPVVSNEAQLVCNALAVRFIVSLMRYLYKPTESLFRAGLAAVYCRLQGMGDESMHEALACSELPAAEWEVRLFGAERAERLSSIKNLTLYRMAEAAVSAFDLYNAVEGEAHYLQAFMDDVYDFSSEETADIYSYLEHYDKKAASFFVPSAGGGNAVSIYTIFKSKGLQFNAVIIPFCNWTLEPVRYFANYRWVETKRPPFDRLPIVPVDMGKGSKKLYATWFADDMRDEYENCFVDTLNVAYVAFTRAVERMYVFPLLTEKDGEPVKESSIPYYLYDTLNSPGGNFSRSEDGTAFYIGNPDEMKTEERKNAVKTYDFGTDAEVRPGDVEERLRFRADREALWTLTGNTRSYVDYGNVMHHILEKITVAGELDAAVESVRREGIFTTDDEAREVWEKLARFLADERARDWFSGRYRVMSEAEIMTREGDIYRPDRVMLDEETGGAVVVDYKFGTDINQRYVRQVKRYMSLIEEMGYAPVKGYICYVELGETVEVE</sequence>
<organism evidence="17 18">
    <name type="scientific">Candidatus Aphodosoma intestinipullorum</name>
    <dbReference type="NCBI Taxonomy" id="2840674"/>
    <lineage>
        <taxon>Bacteria</taxon>
        <taxon>Pseudomonadati</taxon>
        <taxon>Bacteroidota</taxon>
        <taxon>Bacteroidia</taxon>
        <taxon>Bacteroidales</taxon>
        <taxon>Candidatus Aphodosoma</taxon>
    </lineage>
</organism>
<dbReference type="InterPro" id="IPR014016">
    <property type="entry name" value="UvrD-like_ATP-bd"/>
</dbReference>
<keyword evidence="6" id="KW-0269">Exonuclease</keyword>
<keyword evidence="8" id="KW-0238">DNA-binding</keyword>
<dbReference type="GO" id="GO:0004527">
    <property type="term" value="F:exonuclease activity"/>
    <property type="evidence" value="ECO:0007669"/>
    <property type="project" value="UniProtKB-KW"/>
</dbReference>
<evidence type="ECO:0000313" key="17">
    <source>
        <dbReference type="EMBL" id="MBO8440584.1"/>
    </source>
</evidence>
<dbReference type="Proteomes" id="UP000712007">
    <property type="component" value="Unassembled WGS sequence"/>
</dbReference>